<name>D6TVV3_KTERA</name>
<accession>D6TVV3</accession>
<proteinExistence type="predicted"/>
<dbReference type="Pfam" id="PF13671">
    <property type="entry name" value="AAA_33"/>
    <property type="match status" value="1"/>
</dbReference>
<gene>
    <name evidence="1" type="ORF">Krac_5367</name>
</gene>
<evidence type="ECO:0000313" key="1">
    <source>
        <dbReference type="EMBL" id="EFH84336.1"/>
    </source>
</evidence>
<comment type="caution">
    <text evidence="1">The sequence shown here is derived from an EMBL/GenBank/DDBJ whole genome shotgun (WGS) entry which is preliminary data.</text>
</comment>
<dbReference type="InterPro" id="IPR027417">
    <property type="entry name" value="P-loop_NTPase"/>
</dbReference>
<dbReference type="OrthoDB" id="1201990at2"/>
<keyword evidence="2" id="KW-1185">Reference proteome</keyword>
<dbReference type="EMBL" id="ADVG01000003">
    <property type="protein sequence ID" value="EFH84336.1"/>
    <property type="molecule type" value="Genomic_DNA"/>
</dbReference>
<keyword evidence="1" id="KW-0378">Hydrolase</keyword>
<organism evidence="1 2">
    <name type="scientific">Ktedonobacter racemifer DSM 44963</name>
    <dbReference type="NCBI Taxonomy" id="485913"/>
    <lineage>
        <taxon>Bacteria</taxon>
        <taxon>Bacillati</taxon>
        <taxon>Chloroflexota</taxon>
        <taxon>Ktedonobacteria</taxon>
        <taxon>Ktedonobacterales</taxon>
        <taxon>Ktedonobacteraceae</taxon>
        <taxon>Ktedonobacter</taxon>
    </lineage>
</organism>
<reference evidence="1 2" key="1">
    <citation type="journal article" date="2011" name="Stand. Genomic Sci.">
        <title>Non-contiguous finished genome sequence and contextual data of the filamentous soil bacterium Ktedonobacter racemifer type strain (SOSP1-21).</title>
        <authorList>
            <person name="Chang Y.J."/>
            <person name="Land M."/>
            <person name="Hauser L."/>
            <person name="Chertkov O."/>
            <person name="Del Rio T.G."/>
            <person name="Nolan M."/>
            <person name="Copeland A."/>
            <person name="Tice H."/>
            <person name="Cheng J.F."/>
            <person name="Lucas S."/>
            <person name="Han C."/>
            <person name="Goodwin L."/>
            <person name="Pitluck S."/>
            <person name="Ivanova N."/>
            <person name="Ovchinikova G."/>
            <person name="Pati A."/>
            <person name="Chen A."/>
            <person name="Palaniappan K."/>
            <person name="Mavromatis K."/>
            <person name="Liolios K."/>
            <person name="Brettin T."/>
            <person name="Fiebig A."/>
            <person name="Rohde M."/>
            <person name="Abt B."/>
            <person name="Goker M."/>
            <person name="Detter J.C."/>
            <person name="Woyke T."/>
            <person name="Bristow J."/>
            <person name="Eisen J.A."/>
            <person name="Markowitz V."/>
            <person name="Hugenholtz P."/>
            <person name="Kyrpides N.C."/>
            <person name="Klenk H.P."/>
            <person name="Lapidus A."/>
        </authorList>
    </citation>
    <scope>NUCLEOTIDE SEQUENCE [LARGE SCALE GENOMIC DNA]</scope>
    <source>
        <strain evidence="2">DSM 44963</strain>
    </source>
</reference>
<keyword evidence="1" id="KW-0645">Protease</keyword>
<dbReference type="Proteomes" id="UP000004508">
    <property type="component" value="Unassembled WGS sequence"/>
</dbReference>
<dbReference type="AlphaFoldDB" id="D6TVV3"/>
<dbReference type="SUPFAM" id="SSF52540">
    <property type="entry name" value="P-loop containing nucleoside triphosphate hydrolases"/>
    <property type="match status" value="1"/>
</dbReference>
<dbReference type="PANTHER" id="PTHR37807">
    <property type="entry name" value="OS07G0160300 PROTEIN"/>
    <property type="match status" value="1"/>
</dbReference>
<dbReference type="eggNOG" id="COG0645">
    <property type="taxonomic scope" value="Bacteria"/>
</dbReference>
<dbReference type="RefSeq" id="WP_007915774.1">
    <property type="nucleotide sequence ID" value="NZ_ADVG01000003.1"/>
</dbReference>
<sequence>MQKPWLIIVNGVPGAGKTTLAKRLATDLKLPAIHRDEVAERIFDALDSQTHGRPPMIGPASFEMMYYFASLLLAAGQSLIIEGFFRHAELATSEFLQIKQFHDFLPLQIQCKARGEIVLERFLARMGTPERHIYHRDKAFVENNQDVFTQERLADLALGGPVIDLDITNVRNYDYDSLLQTIQVALNATR</sequence>
<evidence type="ECO:0000313" key="2">
    <source>
        <dbReference type="Proteomes" id="UP000004508"/>
    </source>
</evidence>
<dbReference type="InParanoid" id="D6TVV3"/>
<dbReference type="GO" id="GO:0008233">
    <property type="term" value="F:peptidase activity"/>
    <property type="evidence" value="ECO:0007669"/>
    <property type="project" value="UniProtKB-KW"/>
</dbReference>
<dbReference type="GO" id="GO:0006508">
    <property type="term" value="P:proteolysis"/>
    <property type="evidence" value="ECO:0007669"/>
    <property type="project" value="UniProtKB-KW"/>
</dbReference>
<dbReference type="Gene3D" id="3.40.50.300">
    <property type="entry name" value="P-loop containing nucleotide triphosphate hydrolases"/>
    <property type="match status" value="1"/>
</dbReference>
<dbReference type="STRING" id="485913.Krac_5367"/>
<dbReference type="PANTHER" id="PTHR37807:SF3">
    <property type="entry name" value="OS07G0160300 PROTEIN"/>
    <property type="match status" value="1"/>
</dbReference>
<protein>
    <submittedName>
        <fullName evidence="1">Putative serine protease</fullName>
    </submittedName>
</protein>